<dbReference type="eggNOG" id="KOG1208">
    <property type="taxonomic scope" value="Eukaryota"/>
</dbReference>
<dbReference type="STRING" id="1220924.W2RSD3"/>
<dbReference type="GO" id="GO:0016491">
    <property type="term" value="F:oxidoreductase activity"/>
    <property type="evidence" value="ECO:0007669"/>
    <property type="project" value="UniProtKB-KW"/>
</dbReference>
<evidence type="ECO:0000256" key="4">
    <source>
        <dbReference type="SAM" id="MobiDB-lite"/>
    </source>
</evidence>
<keyword evidence="6" id="KW-1185">Reference proteome</keyword>
<dbReference type="Proteomes" id="UP000030752">
    <property type="component" value="Unassembled WGS sequence"/>
</dbReference>
<dbReference type="HOGENOM" id="CLU_010194_44_3_1"/>
<dbReference type="VEuPathDB" id="FungiDB:HMPREF1541_05624"/>
<evidence type="ECO:0000256" key="2">
    <source>
        <dbReference type="ARBA" id="ARBA00022857"/>
    </source>
</evidence>
<feature type="region of interest" description="Disordered" evidence="4">
    <location>
        <begin position="142"/>
        <end position="170"/>
    </location>
</feature>
<keyword evidence="2" id="KW-0521">NADP</keyword>
<dbReference type="SUPFAM" id="SSF51735">
    <property type="entry name" value="NAD(P)-binding Rossmann-fold domains"/>
    <property type="match status" value="1"/>
</dbReference>
<dbReference type="AlphaFoldDB" id="W2RSD3"/>
<reference evidence="5 6" key="1">
    <citation type="submission" date="2013-03" db="EMBL/GenBank/DDBJ databases">
        <title>The Genome Sequence of Phialophora europaea CBS 101466.</title>
        <authorList>
            <consortium name="The Broad Institute Genomics Platform"/>
            <person name="Cuomo C."/>
            <person name="de Hoog S."/>
            <person name="Gorbushina A."/>
            <person name="Walker B."/>
            <person name="Young S.K."/>
            <person name="Zeng Q."/>
            <person name="Gargeya S."/>
            <person name="Fitzgerald M."/>
            <person name="Haas B."/>
            <person name="Abouelleil A."/>
            <person name="Allen A.W."/>
            <person name="Alvarado L."/>
            <person name="Arachchi H.M."/>
            <person name="Berlin A.M."/>
            <person name="Chapman S.B."/>
            <person name="Gainer-Dewar J."/>
            <person name="Goldberg J."/>
            <person name="Griggs A."/>
            <person name="Gujja S."/>
            <person name="Hansen M."/>
            <person name="Howarth C."/>
            <person name="Imamovic A."/>
            <person name="Ireland A."/>
            <person name="Larimer J."/>
            <person name="McCowan C."/>
            <person name="Murphy C."/>
            <person name="Pearson M."/>
            <person name="Poon T.W."/>
            <person name="Priest M."/>
            <person name="Roberts A."/>
            <person name="Saif S."/>
            <person name="Shea T."/>
            <person name="Sisk P."/>
            <person name="Sykes S."/>
            <person name="Wortman J."/>
            <person name="Nusbaum C."/>
            <person name="Birren B."/>
        </authorList>
    </citation>
    <scope>NUCLEOTIDE SEQUENCE [LARGE SCALE GENOMIC DNA]</scope>
    <source>
        <strain evidence="5 6">CBS 101466</strain>
    </source>
</reference>
<proteinExistence type="inferred from homology"/>
<evidence type="ECO:0000256" key="1">
    <source>
        <dbReference type="ARBA" id="ARBA00006484"/>
    </source>
</evidence>
<dbReference type="EMBL" id="KB822721">
    <property type="protein sequence ID" value="ETN39401.1"/>
    <property type="molecule type" value="Genomic_DNA"/>
</dbReference>
<evidence type="ECO:0000313" key="6">
    <source>
        <dbReference type="Proteomes" id="UP000030752"/>
    </source>
</evidence>
<evidence type="ECO:0000313" key="5">
    <source>
        <dbReference type="EMBL" id="ETN39401.1"/>
    </source>
</evidence>
<protein>
    <submittedName>
        <fullName evidence="5">Uncharacterized protein</fullName>
    </submittedName>
</protein>
<dbReference type="InterPro" id="IPR036291">
    <property type="entry name" value="NAD(P)-bd_dom_sf"/>
</dbReference>
<dbReference type="PRINTS" id="PR00081">
    <property type="entry name" value="GDHRDH"/>
</dbReference>
<organism evidence="5 6">
    <name type="scientific">Cyphellophora europaea (strain CBS 101466)</name>
    <name type="common">Phialophora europaea</name>
    <dbReference type="NCBI Taxonomy" id="1220924"/>
    <lineage>
        <taxon>Eukaryota</taxon>
        <taxon>Fungi</taxon>
        <taxon>Dikarya</taxon>
        <taxon>Ascomycota</taxon>
        <taxon>Pezizomycotina</taxon>
        <taxon>Eurotiomycetes</taxon>
        <taxon>Chaetothyriomycetidae</taxon>
        <taxon>Chaetothyriales</taxon>
        <taxon>Cyphellophoraceae</taxon>
        <taxon>Cyphellophora</taxon>
    </lineage>
</organism>
<dbReference type="InterPro" id="IPR002347">
    <property type="entry name" value="SDR_fam"/>
</dbReference>
<dbReference type="InParanoid" id="W2RSD3"/>
<accession>W2RSD3</accession>
<evidence type="ECO:0000256" key="3">
    <source>
        <dbReference type="ARBA" id="ARBA00023002"/>
    </source>
</evidence>
<name>W2RSD3_CYPE1</name>
<dbReference type="PANTHER" id="PTHR24320:SF152">
    <property type="entry name" value="SHORT-CHAIN DEHYDROGENASE_REDUCTASE FAMILY PROTEIN"/>
    <property type="match status" value="1"/>
</dbReference>
<sequence>MSNYKSTILITGGTAGLGYHTAKSIAKQCPDRLVVVASRNNTDNASASLNAALGQKNVEYMPLDLSDPERIRSFAEDYRQRAYPPISALMLNAGLQFPGKVDFYPTGIERTFAVNHVGGSLLFFLLMPHLADNARIILTSSGTHDPEAGTGMPGPEYTTPENAARPNPAKVTKDGRVRYTTSKLCNIMWTYALGRRITEHGKHWTVNAVDPGFVPETGLARDYPPLLRFVAQKVLPNILPLLRLLMRTNNIYTAKQASAFLAELAVGDEVAGVNGKYFSEKKTISSSKESYDKGKQEDLWSWTIKELAKDEQERQRFERLEA</sequence>
<gene>
    <name evidence="5" type="ORF">HMPREF1541_05624</name>
</gene>
<dbReference type="OrthoDB" id="542013at2759"/>
<dbReference type="GeneID" id="19972963"/>
<dbReference type="Pfam" id="PF00106">
    <property type="entry name" value="adh_short"/>
    <property type="match status" value="1"/>
</dbReference>
<dbReference type="Gene3D" id="3.40.50.720">
    <property type="entry name" value="NAD(P)-binding Rossmann-like Domain"/>
    <property type="match status" value="1"/>
</dbReference>
<dbReference type="RefSeq" id="XP_008718186.1">
    <property type="nucleotide sequence ID" value="XM_008719964.1"/>
</dbReference>
<comment type="similarity">
    <text evidence="1">Belongs to the short-chain dehydrogenases/reductases (SDR) family.</text>
</comment>
<dbReference type="PANTHER" id="PTHR24320">
    <property type="entry name" value="RETINOL DEHYDROGENASE"/>
    <property type="match status" value="1"/>
</dbReference>
<keyword evidence="3" id="KW-0560">Oxidoreductase</keyword>